<evidence type="ECO:0000313" key="3">
    <source>
        <dbReference type="Proteomes" id="UP000187283"/>
    </source>
</evidence>
<gene>
    <name evidence="2" type="ORF">AYI70_g8426</name>
</gene>
<dbReference type="PANTHER" id="PTHR47027:SF20">
    <property type="entry name" value="REVERSE TRANSCRIPTASE-LIKE PROTEIN WITH RNA-DIRECTED DNA POLYMERASE DOMAIN"/>
    <property type="match status" value="1"/>
</dbReference>
<dbReference type="PANTHER" id="PTHR47027">
    <property type="entry name" value="REVERSE TRANSCRIPTASE DOMAIN-CONTAINING PROTEIN"/>
    <property type="match status" value="1"/>
</dbReference>
<feature type="domain" description="Reverse transcriptase" evidence="1">
    <location>
        <begin position="1"/>
        <end position="126"/>
    </location>
</feature>
<dbReference type="SUPFAM" id="SSF56672">
    <property type="entry name" value="DNA/RNA polymerases"/>
    <property type="match status" value="1"/>
</dbReference>
<protein>
    <submittedName>
        <fullName evidence="2">Retrovirus-related Pol polyprotein from type-1 retrotransposable element R2</fullName>
    </submittedName>
</protein>
<reference evidence="2 3" key="1">
    <citation type="submission" date="2017-01" db="EMBL/GenBank/DDBJ databases">
        <authorList>
            <person name="Mah S.A."/>
            <person name="Swanson W.J."/>
            <person name="Moy G.W."/>
            <person name="Vacquier V.D."/>
        </authorList>
    </citation>
    <scope>NUCLEOTIDE SEQUENCE [LARGE SCALE GENOMIC DNA]</scope>
    <source>
        <strain evidence="2 3">GSMNP</strain>
    </source>
</reference>
<organism evidence="2 3">
    <name type="scientific">Smittium culicis</name>
    <dbReference type="NCBI Taxonomy" id="133412"/>
    <lineage>
        <taxon>Eukaryota</taxon>
        <taxon>Fungi</taxon>
        <taxon>Fungi incertae sedis</taxon>
        <taxon>Zoopagomycota</taxon>
        <taxon>Kickxellomycotina</taxon>
        <taxon>Harpellomycetes</taxon>
        <taxon>Harpellales</taxon>
        <taxon>Legeriomycetaceae</taxon>
        <taxon>Smittium</taxon>
    </lineage>
</organism>
<keyword evidence="3" id="KW-1185">Reference proteome</keyword>
<sequence length="126" mass="13721">MYYDPKIAVRTGDDISERSEYHCGVRQGCPASPILFELYINEILSDVLGVEVPGLPNRIPGLLFADDAVVLADSAENLQTSLDAISAWSDALEMVVNASKCAIMAINCDDAVEMTLKRQTIRTADN</sequence>
<dbReference type="EMBL" id="LSSN01003444">
    <property type="protein sequence ID" value="OMJ13549.1"/>
    <property type="molecule type" value="Genomic_DNA"/>
</dbReference>
<comment type="caution">
    <text evidence="2">The sequence shown here is derived from an EMBL/GenBank/DDBJ whole genome shotgun (WGS) entry which is preliminary data.</text>
</comment>
<proteinExistence type="predicted"/>
<evidence type="ECO:0000259" key="1">
    <source>
        <dbReference type="PROSITE" id="PS50878"/>
    </source>
</evidence>
<dbReference type="AlphaFoldDB" id="A0A1R1XFZ6"/>
<evidence type="ECO:0000313" key="2">
    <source>
        <dbReference type="EMBL" id="OMJ13549.1"/>
    </source>
</evidence>
<dbReference type="Pfam" id="PF00078">
    <property type="entry name" value="RVT_1"/>
    <property type="match status" value="1"/>
</dbReference>
<dbReference type="InterPro" id="IPR043502">
    <property type="entry name" value="DNA/RNA_pol_sf"/>
</dbReference>
<accession>A0A1R1XFZ6</accession>
<dbReference type="InterPro" id="IPR000477">
    <property type="entry name" value="RT_dom"/>
</dbReference>
<dbReference type="Proteomes" id="UP000187283">
    <property type="component" value="Unassembled WGS sequence"/>
</dbReference>
<name>A0A1R1XFZ6_9FUNG</name>
<dbReference type="OrthoDB" id="5534248at2759"/>
<dbReference type="PROSITE" id="PS50878">
    <property type="entry name" value="RT_POL"/>
    <property type="match status" value="1"/>
</dbReference>